<evidence type="ECO:0000313" key="2">
    <source>
        <dbReference type="EMBL" id="OEU12589.1"/>
    </source>
</evidence>
<keyword evidence="3" id="KW-1185">Reference proteome</keyword>
<dbReference type="EMBL" id="KV784364">
    <property type="protein sequence ID" value="OEU12589.1"/>
    <property type="molecule type" value="Genomic_DNA"/>
</dbReference>
<dbReference type="SUPFAM" id="SSF49764">
    <property type="entry name" value="HSP20-like chaperones"/>
    <property type="match status" value="1"/>
</dbReference>
<dbReference type="InterPro" id="IPR007052">
    <property type="entry name" value="CS_dom"/>
</dbReference>
<dbReference type="InterPro" id="IPR008978">
    <property type="entry name" value="HSP20-like_chaperone"/>
</dbReference>
<evidence type="ECO:0000259" key="1">
    <source>
        <dbReference type="PROSITE" id="PS51203"/>
    </source>
</evidence>
<dbReference type="InterPro" id="IPR000917">
    <property type="entry name" value="Sulfatase_N"/>
</dbReference>
<dbReference type="InterPro" id="IPR017850">
    <property type="entry name" value="Alkaline_phosphatase_core_sf"/>
</dbReference>
<dbReference type="InterPro" id="IPR051849">
    <property type="entry name" value="GAG-degrading_sulfatase"/>
</dbReference>
<dbReference type="AlphaFoldDB" id="A0A1E7F371"/>
<dbReference type="Gene3D" id="3.40.720.10">
    <property type="entry name" value="Alkaline Phosphatase, subunit A"/>
    <property type="match status" value="1"/>
</dbReference>
<dbReference type="Pfam" id="PF16347">
    <property type="entry name" value="SGSH_C"/>
    <property type="match status" value="1"/>
</dbReference>
<dbReference type="InParanoid" id="A0A1E7F371"/>
<accession>A0A1E7F371</accession>
<dbReference type="GO" id="GO:0004065">
    <property type="term" value="F:arylsulfatase activity"/>
    <property type="evidence" value="ECO:0007669"/>
    <property type="project" value="TreeGrafter"/>
</dbReference>
<dbReference type="Pfam" id="PF00884">
    <property type="entry name" value="Sulfatase"/>
    <property type="match status" value="1"/>
</dbReference>
<evidence type="ECO:0000313" key="3">
    <source>
        <dbReference type="Proteomes" id="UP000095751"/>
    </source>
</evidence>
<dbReference type="OrthoDB" id="39289at2759"/>
<proteinExistence type="predicted"/>
<dbReference type="SUPFAM" id="SSF53649">
    <property type="entry name" value="Alkaline phosphatase-like"/>
    <property type="match status" value="1"/>
</dbReference>
<dbReference type="Gene3D" id="2.60.40.790">
    <property type="match status" value="1"/>
</dbReference>
<dbReference type="PANTHER" id="PTHR46615">
    <property type="entry name" value="ARYLSULFATASE K"/>
    <property type="match status" value="1"/>
</dbReference>
<sequence>MSVSRLFENGKRPNILIIITDQERYITHWPENFSKDNLPAMERLKRHGLDFKHHYTNSCMCSPSRSTLLTSQFPVKTGVTRTGSPGPPKAMPIDIPNLATLMKQAGYPKVEWHGKWHVGGTPAEYGFEGWQPPDAGNYLSVNSTLGGGEPDNDGRFLKNLCNSLSQYHDDQKEQEEDPNNNTTPEPYCIVASFVNPHDVYVAQHGPAMGYTKEDFSKIQVPLPSNLMEDPDRNNKPRAHGQMSFRYCPFESSHQEYINFYAYLHTVVDAQIGTLLDKVDDLGFTDSTLILRTADHGEQGLSHSLVEKFYNCYQESLHIPFIVSNPIAFPEPQSTDALSSHLDIVPTLTGLLMSSSNDDPSNPRVIDRTSLQGRDLTMVLDNPKITTPAPVGKSGEESEAIVGVQPHIHFTYDDISCPGAPSIIRCIHTREYKYAVYFTPTGKDADWELYDLTTDPLENINLAGNPEYANLQEELEKKLYDTMVEMETLPKIFEWPPKVTRSSQGFDHPPLSEAEIKKMKEKEDKDDKEAPTSLAAFLAMLKQQQPPPPQHNKKSASYAFCDEGSSININISMEDVGIQCSDEDISLNWDESSLSLDVSNYEPDNQTVRLSFSKLSNEIIDATYKLKKDEIVITLKKKNPDVEWKSVTK</sequence>
<organism evidence="2 3">
    <name type="scientific">Fragilariopsis cylindrus CCMP1102</name>
    <dbReference type="NCBI Taxonomy" id="635003"/>
    <lineage>
        <taxon>Eukaryota</taxon>
        <taxon>Sar</taxon>
        <taxon>Stramenopiles</taxon>
        <taxon>Ochrophyta</taxon>
        <taxon>Bacillariophyta</taxon>
        <taxon>Bacillariophyceae</taxon>
        <taxon>Bacillariophycidae</taxon>
        <taxon>Bacillariales</taxon>
        <taxon>Bacillariaceae</taxon>
        <taxon>Fragilariopsis</taxon>
    </lineage>
</organism>
<gene>
    <name evidence="2" type="ORF">FRACYDRAFT_243842</name>
</gene>
<dbReference type="Proteomes" id="UP000095751">
    <property type="component" value="Unassembled WGS sequence"/>
</dbReference>
<dbReference type="InterPro" id="IPR032506">
    <property type="entry name" value="SGSH_C"/>
</dbReference>
<name>A0A1E7F371_9STRA</name>
<protein>
    <submittedName>
        <fullName evidence="2">Alkaline phosphatase-like protein</fullName>
    </submittedName>
</protein>
<dbReference type="PANTHER" id="PTHR46615:SF1">
    <property type="entry name" value="ARYLSULFATASE K"/>
    <property type="match status" value="1"/>
</dbReference>
<feature type="domain" description="CS" evidence="1">
    <location>
        <begin position="552"/>
        <end position="647"/>
    </location>
</feature>
<dbReference type="KEGG" id="fcy:FRACYDRAFT_243842"/>
<dbReference type="GO" id="GO:0015024">
    <property type="term" value="F:glucuronate-2-sulfatase activity"/>
    <property type="evidence" value="ECO:0007669"/>
    <property type="project" value="TreeGrafter"/>
</dbReference>
<dbReference type="CDD" id="cd16035">
    <property type="entry name" value="sulfatase_like"/>
    <property type="match status" value="1"/>
</dbReference>
<dbReference type="PROSITE" id="PS51203">
    <property type="entry name" value="CS"/>
    <property type="match status" value="1"/>
</dbReference>
<reference evidence="2 3" key="1">
    <citation type="submission" date="2016-09" db="EMBL/GenBank/DDBJ databases">
        <title>Extensive genetic diversity and differential bi-allelic expression allows diatom success in the polar Southern Ocean.</title>
        <authorList>
            <consortium name="DOE Joint Genome Institute"/>
            <person name="Mock T."/>
            <person name="Otillar R.P."/>
            <person name="Strauss J."/>
            <person name="Dupont C."/>
            <person name="Frickenhaus S."/>
            <person name="Maumus F."/>
            <person name="Mcmullan M."/>
            <person name="Sanges R."/>
            <person name="Schmutz J."/>
            <person name="Toseland A."/>
            <person name="Valas R."/>
            <person name="Veluchamy A."/>
            <person name="Ward B.J."/>
            <person name="Allen A."/>
            <person name="Barry K."/>
            <person name="Falciatore A."/>
            <person name="Ferrante M."/>
            <person name="Fortunato A.E."/>
            <person name="Gloeckner G."/>
            <person name="Gruber A."/>
            <person name="Hipkin R."/>
            <person name="Janech M."/>
            <person name="Kroth P."/>
            <person name="Leese F."/>
            <person name="Lindquist E."/>
            <person name="Lyon B.R."/>
            <person name="Martin J."/>
            <person name="Mayer C."/>
            <person name="Parker M."/>
            <person name="Quesneville H."/>
            <person name="Raymond J."/>
            <person name="Uhlig C."/>
            <person name="Valentin K.U."/>
            <person name="Worden A.Z."/>
            <person name="Armbrust E.V."/>
            <person name="Bowler C."/>
            <person name="Green B."/>
            <person name="Moulton V."/>
            <person name="Van Oosterhout C."/>
            <person name="Grigoriev I."/>
        </authorList>
    </citation>
    <scope>NUCLEOTIDE SEQUENCE [LARGE SCALE GENOMIC DNA]</scope>
    <source>
        <strain evidence="2 3">CCMP1102</strain>
    </source>
</reference>